<proteinExistence type="inferred from homology"/>
<dbReference type="GO" id="GO:0000215">
    <property type="term" value="F:tRNA 2'-phosphotransferase activity"/>
    <property type="evidence" value="ECO:0007669"/>
    <property type="project" value="TreeGrafter"/>
</dbReference>
<dbReference type="EC" id="2.7.1.-" evidence="5"/>
<dbReference type="NCBIfam" id="NF002014">
    <property type="entry name" value="PRK00819.1-4"/>
    <property type="match status" value="1"/>
</dbReference>
<evidence type="ECO:0000313" key="6">
    <source>
        <dbReference type="EMBL" id="NYJ35452.1"/>
    </source>
</evidence>
<dbReference type="GO" id="GO:0006388">
    <property type="term" value="P:tRNA splicing, via endonucleolytic cleavage and ligation"/>
    <property type="evidence" value="ECO:0007669"/>
    <property type="project" value="UniProtKB-UniRule"/>
</dbReference>
<dbReference type="HAMAP" id="MF_00299">
    <property type="entry name" value="KptA"/>
    <property type="match status" value="1"/>
</dbReference>
<evidence type="ECO:0000256" key="3">
    <source>
        <dbReference type="ARBA" id="ARBA00023027"/>
    </source>
</evidence>
<keyword evidence="7" id="KW-1185">Reference proteome</keyword>
<organism evidence="6 7">
    <name type="scientific">Nocardiopsis aegyptia</name>
    <dbReference type="NCBI Taxonomy" id="220378"/>
    <lineage>
        <taxon>Bacteria</taxon>
        <taxon>Bacillati</taxon>
        <taxon>Actinomycetota</taxon>
        <taxon>Actinomycetes</taxon>
        <taxon>Streptosporangiales</taxon>
        <taxon>Nocardiopsidaceae</taxon>
        <taxon>Nocardiopsis</taxon>
    </lineage>
</organism>
<protein>
    <recommendedName>
        <fullName evidence="5">Probable RNA 2'-phosphotransferase</fullName>
        <ecNumber evidence="5">2.7.1.-</ecNumber>
    </recommendedName>
</protein>
<accession>A0A7Z0ENM6</accession>
<evidence type="ECO:0000256" key="5">
    <source>
        <dbReference type="HAMAP-Rule" id="MF_00299"/>
    </source>
</evidence>
<dbReference type="Gene3D" id="3.20.170.30">
    <property type="match status" value="1"/>
</dbReference>
<sequence length="188" mass="20709">MNRKELVRASKFLARVLRHDPDLGGVRLDPQGWTDVDSLLRGCSRAGVRLTRTALEEVVATNDKRRFVLSPDGARIRAQQGHSVRVDLGLAPSRPPRLLYHGTTGRFLPAITAEGLLPMRRHDVHLSPDEATARRVGSRRGAPVVLTVDAGRMHDDGHAFRVTGNGVWLVPAVPPEYLGAPTDRRDRA</sequence>
<reference evidence="6 7" key="1">
    <citation type="submission" date="2020-07" db="EMBL/GenBank/DDBJ databases">
        <title>Sequencing the genomes of 1000 actinobacteria strains.</title>
        <authorList>
            <person name="Klenk H.-P."/>
        </authorList>
    </citation>
    <scope>NUCLEOTIDE SEQUENCE [LARGE SCALE GENOMIC DNA]</scope>
    <source>
        <strain evidence="6 7">DSM 44442</strain>
    </source>
</reference>
<dbReference type="EMBL" id="JACCFS010000001">
    <property type="protein sequence ID" value="NYJ35452.1"/>
    <property type="molecule type" value="Genomic_DNA"/>
</dbReference>
<dbReference type="Gene3D" id="1.10.10.970">
    <property type="entry name" value="RNA 2'-phosphotransferase, Tpt1/KptA family, N-terminal domain"/>
    <property type="match status" value="1"/>
</dbReference>
<keyword evidence="3 5" id="KW-0520">NAD</keyword>
<dbReference type="GO" id="GO:0003950">
    <property type="term" value="F:NAD+ poly-ADP-ribosyltransferase activity"/>
    <property type="evidence" value="ECO:0007669"/>
    <property type="project" value="InterPro"/>
</dbReference>
<dbReference type="PANTHER" id="PTHR12684:SF2">
    <property type="entry name" value="TRNA 2'-PHOSPHOTRANSFERASE 1"/>
    <property type="match status" value="1"/>
</dbReference>
<evidence type="ECO:0000256" key="4">
    <source>
        <dbReference type="ARBA" id="ARBA00025212"/>
    </source>
</evidence>
<dbReference type="InterPro" id="IPR022928">
    <property type="entry name" value="RNA_2'-PTrans_KptA"/>
</dbReference>
<comment type="caution">
    <text evidence="6">The sequence shown here is derived from an EMBL/GenBank/DDBJ whole genome shotgun (WGS) entry which is preliminary data.</text>
</comment>
<name>A0A7Z0ENM6_9ACTN</name>
<dbReference type="PANTHER" id="PTHR12684">
    <property type="entry name" value="PUTATIVE PHOSPHOTRANSFERASE"/>
    <property type="match status" value="1"/>
</dbReference>
<dbReference type="SUPFAM" id="SSF56399">
    <property type="entry name" value="ADP-ribosylation"/>
    <property type="match status" value="1"/>
</dbReference>
<dbReference type="InterPro" id="IPR002745">
    <property type="entry name" value="Ptrans_KptA/Tpt1"/>
</dbReference>
<comment type="similarity">
    <text evidence="1 5">Belongs to the KptA/TPT1 family.</text>
</comment>
<dbReference type="Pfam" id="PF01885">
    <property type="entry name" value="PTS_2-RNA"/>
    <property type="match status" value="1"/>
</dbReference>
<evidence type="ECO:0000256" key="1">
    <source>
        <dbReference type="ARBA" id="ARBA00009836"/>
    </source>
</evidence>
<dbReference type="Proteomes" id="UP000572051">
    <property type="component" value="Unassembled WGS sequence"/>
</dbReference>
<dbReference type="AlphaFoldDB" id="A0A7Z0ENM6"/>
<keyword evidence="2 5" id="KW-0808">Transferase</keyword>
<evidence type="ECO:0000313" key="7">
    <source>
        <dbReference type="Proteomes" id="UP000572051"/>
    </source>
</evidence>
<evidence type="ECO:0000256" key="2">
    <source>
        <dbReference type="ARBA" id="ARBA00022679"/>
    </source>
</evidence>
<dbReference type="RefSeq" id="WP_179824610.1">
    <property type="nucleotide sequence ID" value="NZ_JACCFS010000001.1"/>
</dbReference>
<comment type="function">
    <text evidence="4 5">Removes the 2'-phosphate from RNA via an intermediate in which the phosphate is ADP-ribosylated by NAD followed by a presumed transesterification to release the RNA and generate ADP-ribose 1''-2''-cyclic phosphate (APPR&gt;P). May function as an ADP-ribosylase.</text>
</comment>
<gene>
    <name evidence="5" type="primary">kptA</name>
    <name evidence="6" type="ORF">HNR10_003333</name>
</gene>
<dbReference type="InterPro" id="IPR042080">
    <property type="entry name" value="RNA_2'-PTrans_N"/>
</dbReference>
<dbReference type="InterPro" id="IPR042081">
    <property type="entry name" value="RNA_2'-PTrans_C"/>
</dbReference>